<feature type="transmembrane region" description="Helical" evidence="1">
    <location>
        <begin position="44"/>
        <end position="77"/>
    </location>
</feature>
<evidence type="ECO:0000313" key="2">
    <source>
        <dbReference type="EMBL" id="WNH53867.1"/>
    </source>
</evidence>
<feature type="transmembrane region" description="Helical" evidence="1">
    <location>
        <begin position="12"/>
        <end position="32"/>
    </location>
</feature>
<keyword evidence="3" id="KW-1185">Reference proteome</keyword>
<proteinExistence type="predicted"/>
<keyword evidence="1" id="KW-0472">Membrane</keyword>
<keyword evidence="1" id="KW-0812">Transmembrane</keyword>
<reference evidence="2 3" key="1">
    <citation type="submission" date="2022-12" db="EMBL/GenBank/DDBJ databases">
        <title>Two new species, Stenotrophomonas aracearum and Stenotrophomonas oahuensis, isolated from Anthurium (Araceae family) in Hawaii.</title>
        <authorList>
            <person name="Chunag S.C."/>
            <person name="Dobhal S."/>
            <person name="Alvarez A."/>
            <person name="Arif M."/>
        </authorList>
    </citation>
    <scope>NUCLEOTIDE SEQUENCE [LARGE SCALE GENOMIC DNA]</scope>
    <source>
        <strain evidence="2 3">A5586</strain>
    </source>
</reference>
<dbReference type="RefSeq" id="WP_311192997.1">
    <property type="nucleotide sequence ID" value="NZ_CP115541.1"/>
</dbReference>
<organism evidence="2 3">
    <name type="scientific">Stenotrophomonas oahuensis</name>
    <dbReference type="NCBI Taxonomy" id="3003271"/>
    <lineage>
        <taxon>Bacteria</taxon>
        <taxon>Pseudomonadati</taxon>
        <taxon>Pseudomonadota</taxon>
        <taxon>Gammaproteobacteria</taxon>
        <taxon>Lysobacterales</taxon>
        <taxon>Lysobacteraceae</taxon>
        <taxon>Stenotrophomonas</taxon>
    </lineage>
</organism>
<evidence type="ECO:0000256" key="1">
    <source>
        <dbReference type="SAM" id="Phobius"/>
    </source>
</evidence>
<dbReference type="Proteomes" id="UP001302072">
    <property type="component" value="Chromosome"/>
</dbReference>
<evidence type="ECO:0000313" key="3">
    <source>
        <dbReference type="Proteomes" id="UP001302072"/>
    </source>
</evidence>
<feature type="transmembrane region" description="Helical" evidence="1">
    <location>
        <begin position="89"/>
        <end position="111"/>
    </location>
</feature>
<protein>
    <submittedName>
        <fullName evidence="2">Uncharacterized protein</fullName>
    </submittedName>
</protein>
<keyword evidence="1" id="KW-1133">Transmembrane helix</keyword>
<feature type="transmembrane region" description="Helical" evidence="1">
    <location>
        <begin position="117"/>
        <end position="139"/>
    </location>
</feature>
<name>A0ABY9YSK1_9GAMM</name>
<dbReference type="EMBL" id="CP115541">
    <property type="protein sequence ID" value="WNH53867.1"/>
    <property type="molecule type" value="Genomic_DNA"/>
</dbReference>
<accession>A0ABY9YSK1</accession>
<sequence>MRQTNAMRRNTLIFFALGPVNGGLCMFILLLAELDYPQALSEIFSSGMILMVLLFIIGGYVVGALPAVASGLLFAFVASRRTLNLLQSVLIGAGASFLTSAMAVVVIALINPGAPKWNWIIPGAGVLAGALCGGYCSIVERKHGRPPAKSFHS</sequence>
<gene>
    <name evidence="2" type="ORF">PDM29_06190</name>
</gene>